<feature type="non-terminal residue" evidence="1">
    <location>
        <position position="1"/>
    </location>
</feature>
<protein>
    <submittedName>
        <fullName evidence="1">Uncharacterized protein</fullName>
    </submittedName>
</protein>
<reference evidence="1 2" key="1">
    <citation type="journal article" date="2023" name="ACS Omega">
        <title>Identification of the Neoaspergillic Acid Biosynthesis Gene Cluster by Establishing an In Vitro CRISPR-Ribonucleoprotein Genetic System in Aspergillus melleus.</title>
        <authorList>
            <person name="Yuan B."/>
            <person name="Grau M.F."/>
            <person name="Murata R.M."/>
            <person name="Torok T."/>
            <person name="Venkateswaran K."/>
            <person name="Stajich J.E."/>
            <person name="Wang C.C.C."/>
        </authorList>
    </citation>
    <scope>NUCLEOTIDE SEQUENCE [LARGE SCALE GENOMIC DNA]</scope>
    <source>
        <strain evidence="1 2">IMV 1140</strain>
    </source>
</reference>
<organism evidence="1 2">
    <name type="scientific">Aspergillus melleus</name>
    <dbReference type="NCBI Taxonomy" id="138277"/>
    <lineage>
        <taxon>Eukaryota</taxon>
        <taxon>Fungi</taxon>
        <taxon>Dikarya</taxon>
        <taxon>Ascomycota</taxon>
        <taxon>Pezizomycotina</taxon>
        <taxon>Eurotiomycetes</taxon>
        <taxon>Eurotiomycetidae</taxon>
        <taxon>Eurotiales</taxon>
        <taxon>Aspergillaceae</taxon>
        <taxon>Aspergillus</taxon>
        <taxon>Aspergillus subgen. Circumdati</taxon>
    </lineage>
</organism>
<dbReference type="EMBL" id="JAOPJF010000005">
    <property type="protein sequence ID" value="KAK1149085.1"/>
    <property type="molecule type" value="Genomic_DNA"/>
</dbReference>
<evidence type="ECO:0000313" key="1">
    <source>
        <dbReference type="EMBL" id="KAK1149085.1"/>
    </source>
</evidence>
<dbReference type="Proteomes" id="UP001177260">
    <property type="component" value="Unassembled WGS sequence"/>
</dbReference>
<name>A0ACC3BEW4_9EURO</name>
<comment type="caution">
    <text evidence="1">The sequence shown here is derived from an EMBL/GenBank/DDBJ whole genome shotgun (WGS) entry which is preliminary data.</text>
</comment>
<proteinExistence type="predicted"/>
<gene>
    <name evidence="1" type="ORF">N8T08_007763</name>
</gene>
<keyword evidence="2" id="KW-1185">Reference proteome</keyword>
<evidence type="ECO:0000313" key="2">
    <source>
        <dbReference type="Proteomes" id="UP001177260"/>
    </source>
</evidence>
<sequence>ISKRLTAHLPVPVEFDYLDGPYPSPPAPGVDLFYPPPYFTFWRENTVPAVRETIAWLKDIIAERGPYDAVMMFSQGCALGASMLLLQEWESRNQHQDHDQSQRDMEEGQKNTTPREEQPQGSKKNPLFNAAIFICGGPPLQILSEEIGYALPESISSRDKLSRTKLAQVANSDSLLALGSQRWNNKAAGGGSADEEEKIRQEIASYGDVRIQIPTVHVYGDKDPRSFHANRHADDPLHDDIVRSNQMVKIFVRDRRDDITHRISNGTPLWKYMAIAYKGR</sequence>
<accession>A0ACC3BEW4</accession>